<keyword evidence="2" id="KW-1185">Reference proteome</keyword>
<name>A0A1I5YNC3_9FIRM</name>
<evidence type="ECO:0000313" key="1">
    <source>
        <dbReference type="EMBL" id="SFQ45764.1"/>
    </source>
</evidence>
<dbReference type="GO" id="GO:0003677">
    <property type="term" value="F:DNA binding"/>
    <property type="evidence" value="ECO:0007669"/>
    <property type="project" value="InterPro"/>
</dbReference>
<dbReference type="InterPro" id="IPR010982">
    <property type="entry name" value="Lambda_DNA-bd_dom_sf"/>
</dbReference>
<gene>
    <name evidence="1" type="ORF">SAMN04487928_1519</name>
</gene>
<dbReference type="AlphaFoldDB" id="A0A1I5YNC3"/>
<dbReference type="EMBL" id="FOXO01000051">
    <property type="protein sequence ID" value="SFQ45764.1"/>
    <property type="molecule type" value="Genomic_DNA"/>
</dbReference>
<proteinExistence type="predicted"/>
<dbReference type="RefSeq" id="WP_074892034.1">
    <property type="nucleotide sequence ID" value="NZ_FOXO01000051.1"/>
</dbReference>
<dbReference type="Proteomes" id="UP000182624">
    <property type="component" value="Unassembled WGS sequence"/>
</dbReference>
<dbReference type="SUPFAM" id="SSF47413">
    <property type="entry name" value="lambda repressor-like DNA-binding domains"/>
    <property type="match status" value="1"/>
</dbReference>
<evidence type="ECO:0000313" key="2">
    <source>
        <dbReference type="Proteomes" id="UP000182624"/>
    </source>
</evidence>
<dbReference type="Gene3D" id="1.10.260.40">
    <property type="entry name" value="lambda repressor-like DNA-binding domains"/>
    <property type="match status" value="1"/>
</dbReference>
<accession>A0A1I5YNC3</accession>
<evidence type="ECO:0008006" key="3">
    <source>
        <dbReference type="Google" id="ProtNLM"/>
    </source>
</evidence>
<dbReference type="OrthoDB" id="9774673at2"/>
<reference evidence="2" key="1">
    <citation type="submission" date="2016-10" db="EMBL/GenBank/DDBJ databases">
        <authorList>
            <person name="Varghese N."/>
            <person name="Submissions S."/>
        </authorList>
    </citation>
    <scope>NUCLEOTIDE SEQUENCE [LARGE SCALE GENOMIC DNA]</scope>
    <source>
        <strain evidence="2">P18</strain>
    </source>
</reference>
<protein>
    <recommendedName>
        <fullName evidence="3">Helix-turn-helix</fullName>
    </recommendedName>
</protein>
<organism evidence="1 2">
    <name type="scientific">Butyrivibrio proteoclasticus</name>
    <dbReference type="NCBI Taxonomy" id="43305"/>
    <lineage>
        <taxon>Bacteria</taxon>
        <taxon>Bacillati</taxon>
        <taxon>Bacillota</taxon>
        <taxon>Clostridia</taxon>
        <taxon>Lachnospirales</taxon>
        <taxon>Lachnospiraceae</taxon>
        <taxon>Butyrivibrio</taxon>
    </lineage>
</organism>
<sequence length="66" mass="8073">MDIANEVRNLRDEMGMNRKEFCEYYAIPYRTMVDWEAGKRKMPEYLFRLMEYKARIEQLITTDVAE</sequence>